<reference evidence="9 10" key="1">
    <citation type="submission" date="2016-10" db="EMBL/GenBank/DDBJ databases">
        <authorList>
            <person name="de Groot N.N."/>
        </authorList>
    </citation>
    <scope>NUCLEOTIDE SEQUENCE [LARGE SCALE GENOMIC DNA]</scope>
    <source>
        <strain evidence="9 10">DSM 527</strain>
    </source>
</reference>
<dbReference type="Pfam" id="PF01048">
    <property type="entry name" value="PNP_UDP_1"/>
    <property type="match status" value="1"/>
</dbReference>
<comment type="pathway">
    <text evidence="1 7">Purine metabolism; purine nucleoside salvage.</text>
</comment>
<evidence type="ECO:0000256" key="2">
    <source>
        <dbReference type="ARBA" id="ARBA00006751"/>
    </source>
</evidence>
<dbReference type="RefSeq" id="WP_089834927.1">
    <property type="nucleotide sequence ID" value="NZ_FNBN01000005.1"/>
</dbReference>
<dbReference type="InterPro" id="IPR011270">
    <property type="entry name" value="Pur_Nuc_Pase_Ino/Guo-sp"/>
</dbReference>
<dbReference type="CDD" id="cd09009">
    <property type="entry name" value="PNP-EcPNPII_like"/>
    <property type="match status" value="1"/>
</dbReference>
<dbReference type="GO" id="GO:0009116">
    <property type="term" value="P:nucleoside metabolic process"/>
    <property type="evidence" value="ECO:0007669"/>
    <property type="project" value="InterPro"/>
</dbReference>
<dbReference type="PANTHER" id="PTHR11904:SF9">
    <property type="entry name" value="PURINE NUCLEOSIDE PHOSPHORYLASE-RELATED"/>
    <property type="match status" value="1"/>
</dbReference>
<dbReference type="Gene3D" id="3.40.50.1580">
    <property type="entry name" value="Nucleoside phosphorylase domain"/>
    <property type="match status" value="1"/>
</dbReference>
<evidence type="ECO:0000313" key="9">
    <source>
        <dbReference type="EMBL" id="SDG63235.1"/>
    </source>
</evidence>
<protein>
    <recommendedName>
        <fullName evidence="7">Purine nucleoside phosphorylase</fullName>
        <ecNumber evidence="7">2.4.2.1</ecNumber>
    </recommendedName>
    <alternativeName>
        <fullName evidence="7">Inosine-guanosine phosphorylase</fullName>
    </alternativeName>
</protein>
<name>A0A1G7VTU1_CHIFI</name>
<comment type="similarity">
    <text evidence="2 7">Belongs to the PNP/MTAP phosphorylase family.</text>
</comment>
<keyword evidence="4" id="KW-0597">Phosphoprotein</keyword>
<dbReference type="GO" id="GO:0004731">
    <property type="term" value="F:purine-nucleoside phosphorylase activity"/>
    <property type="evidence" value="ECO:0007669"/>
    <property type="project" value="UniProtKB-EC"/>
</dbReference>
<feature type="domain" description="Nucleoside phosphorylase" evidence="8">
    <location>
        <begin position="25"/>
        <end position="271"/>
    </location>
</feature>
<comment type="subunit">
    <text evidence="3">Homotrimer.</text>
</comment>
<keyword evidence="6 7" id="KW-0808">Transferase</keyword>
<dbReference type="EMBL" id="FNBN01000005">
    <property type="protein sequence ID" value="SDG63235.1"/>
    <property type="molecule type" value="Genomic_DNA"/>
</dbReference>
<keyword evidence="5 7" id="KW-0328">Glycosyltransferase</keyword>
<dbReference type="OrthoDB" id="1523230at2"/>
<dbReference type="UniPathway" id="UPA00606"/>
<evidence type="ECO:0000256" key="7">
    <source>
        <dbReference type="PIRNR" id="PIRNR000477"/>
    </source>
</evidence>
<gene>
    <name evidence="9" type="ORF">SAMN04488121_105279</name>
</gene>
<dbReference type="SUPFAM" id="SSF53167">
    <property type="entry name" value="Purine and uridine phosphorylases"/>
    <property type="match status" value="1"/>
</dbReference>
<dbReference type="NCBIfam" id="TIGR01700">
    <property type="entry name" value="PNPH"/>
    <property type="match status" value="1"/>
</dbReference>
<evidence type="ECO:0000256" key="4">
    <source>
        <dbReference type="ARBA" id="ARBA00022553"/>
    </source>
</evidence>
<evidence type="ECO:0000256" key="6">
    <source>
        <dbReference type="ARBA" id="ARBA00022679"/>
    </source>
</evidence>
<dbReference type="PIRSF" id="PIRSF000477">
    <property type="entry name" value="PurNPase"/>
    <property type="match status" value="1"/>
</dbReference>
<evidence type="ECO:0000313" key="10">
    <source>
        <dbReference type="Proteomes" id="UP000199045"/>
    </source>
</evidence>
<proteinExistence type="inferred from homology"/>
<dbReference type="InterPro" id="IPR018099">
    <property type="entry name" value="Purine_phosphorylase-2_CS"/>
</dbReference>
<dbReference type="EC" id="2.4.2.1" evidence="7"/>
<dbReference type="GO" id="GO:0005737">
    <property type="term" value="C:cytoplasm"/>
    <property type="evidence" value="ECO:0007669"/>
    <property type="project" value="TreeGrafter"/>
</dbReference>
<dbReference type="Proteomes" id="UP000199045">
    <property type="component" value="Unassembled WGS sequence"/>
</dbReference>
<comment type="function">
    <text evidence="7">The purine nucleoside phosphorylases catalyze the phosphorolytic breakdown of the N-glycosidic bond in the beta-(deoxy)ribonucleoside molecules, with the formation of the corresponding free purine bases and pentose-1-phosphate.</text>
</comment>
<accession>A0A1G7VTU1</accession>
<dbReference type="PANTHER" id="PTHR11904">
    <property type="entry name" value="METHYLTHIOADENOSINE/PURINE NUCLEOSIDE PHOSPHORYLASE"/>
    <property type="match status" value="1"/>
</dbReference>
<dbReference type="STRING" id="104663.SAMN04488121_105279"/>
<evidence type="ECO:0000256" key="5">
    <source>
        <dbReference type="ARBA" id="ARBA00022676"/>
    </source>
</evidence>
<sequence length="273" mass="29752">MSDLLQQIAAAADYIRKSWSGTPEVGIILGSGLGNLANDITDSTEIPYENIPHFPSSSVEGHKGRLILGKMNGRPVIAMAGRFHYYEGLSMQQVTFPVRVMKALGVHTLLISNAAGGMNRAFNVGDLMIIRDHINLQPEHPLRGPNNNTLGPRFPDMSEPYSKELITKAKEIAQANNIPVHTGVYVGVQGPTFETRAEYMYMHIIGGDAVGMSTVPEVIVGIHSGLKVFAMSVITDIGIREEENVITHEEVLEAANAAEPKLTLIFRELIKAI</sequence>
<dbReference type="NCBIfam" id="TIGR01697">
    <property type="entry name" value="PNPH-PUNA-XAPA"/>
    <property type="match status" value="1"/>
</dbReference>
<organism evidence="9 10">
    <name type="scientific">Chitinophaga filiformis</name>
    <name type="common">Myxococcus filiformis</name>
    <name type="synonym">Flexibacter filiformis</name>
    <dbReference type="NCBI Taxonomy" id="104663"/>
    <lineage>
        <taxon>Bacteria</taxon>
        <taxon>Pseudomonadati</taxon>
        <taxon>Bacteroidota</taxon>
        <taxon>Chitinophagia</taxon>
        <taxon>Chitinophagales</taxon>
        <taxon>Chitinophagaceae</taxon>
        <taxon>Chitinophaga</taxon>
    </lineage>
</organism>
<dbReference type="AlphaFoldDB" id="A0A1G7VTU1"/>
<dbReference type="InterPro" id="IPR035994">
    <property type="entry name" value="Nucleoside_phosphorylase_sf"/>
</dbReference>
<dbReference type="InterPro" id="IPR011268">
    <property type="entry name" value="Purine_phosphorylase"/>
</dbReference>
<evidence type="ECO:0000259" key="8">
    <source>
        <dbReference type="Pfam" id="PF01048"/>
    </source>
</evidence>
<dbReference type="InterPro" id="IPR000845">
    <property type="entry name" value="Nucleoside_phosphorylase_d"/>
</dbReference>
<dbReference type="PROSITE" id="PS01240">
    <property type="entry name" value="PNP_MTAP_2"/>
    <property type="match status" value="1"/>
</dbReference>
<evidence type="ECO:0000256" key="3">
    <source>
        <dbReference type="ARBA" id="ARBA00011233"/>
    </source>
</evidence>
<dbReference type="NCBIfam" id="NF006054">
    <property type="entry name" value="PRK08202.1"/>
    <property type="match status" value="1"/>
</dbReference>
<evidence type="ECO:0000256" key="1">
    <source>
        <dbReference type="ARBA" id="ARBA00005058"/>
    </source>
</evidence>
<dbReference type="FunFam" id="3.40.50.1580:FF:000010">
    <property type="entry name" value="Purine nucleoside phosphorylase"/>
    <property type="match status" value="1"/>
</dbReference>